<sequence>DARKSEVQKKKKKKINWASLHMPVIPATLEAEAGELLEPKRCRFAVSRDHCHCTLAWKTARLHLKKKKKKELNLVYTTVMNTNRIFKMIFSRVANVKNFVSLSKLCIACDRKSSSNQPKHISDLLCHIREQSRDWLGFVLNFQWNIIRAQFVHVHFISLSEFHFRALLSTWLQNSIQEGPIAKTFSDLSAYREQQNFLFLCPNKSHSVILCSLIGHMYISKPLTILRKMSHVGLTYNYLIRRPRTRSVRKLILRGRLHAFSRKSNVSLEKMNNENPLKSVSRIIFHDSTGLNACDIYLNAASNYRNRYRIYDTACGTFVIIYLNFVNMHPNFTHTNYLNVEYLLVEIWWVRSLL</sequence>
<protein>
    <submittedName>
        <fullName evidence="1">Platelet receptor for type III collagen</fullName>
    </submittedName>
</protein>
<dbReference type="GO" id="GO:0005581">
    <property type="term" value="C:collagen trimer"/>
    <property type="evidence" value="ECO:0007669"/>
    <property type="project" value="UniProtKB-KW"/>
</dbReference>
<evidence type="ECO:0000313" key="1">
    <source>
        <dbReference type="EMBL" id="AAM80488.1"/>
    </source>
</evidence>
<dbReference type="GO" id="GO:0005518">
    <property type="term" value="F:collagen binding"/>
    <property type="evidence" value="ECO:0000314"/>
    <property type="project" value="UniProtKB"/>
</dbReference>
<accession>Q8NFD8</accession>
<dbReference type="GO" id="GO:0004888">
    <property type="term" value="F:transmembrane signaling receptor activity"/>
    <property type="evidence" value="ECO:0000303"/>
    <property type="project" value="UniProtKB"/>
</dbReference>
<dbReference type="AlphaFoldDB" id="Q8NFD8"/>
<feature type="non-terminal residue" evidence="1">
    <location>
        <position position="1"/>
    </location>
</feature>
<reference evidence="1" key="1">
    <citation type="journal article" date="2002" name="J. Biol. Chem.">
        <title>Cloning, characterization, and functional studies of a 47-kDa platelet receptor for type III collagen.</title>
        <authorList>
            <person name="Chiang T.M."/>
            <person name="Cole F."/>
            <person name="Woo-Rasberry V."/>
        </authorList>
    </citation>
    <scope>NUCLEOTIDE SEQUENCE</scope>
</reference>
<name>Q8NFD8_HUMAN</name>
<organism evidence="1">
    <name type="scientific">Homo sapiens</name>
    <name type="common">Human</name>
    <dbReference type="NCBI Taxonomy" id="9606"/>
    <lineage>
        <taxon>Eukaryota</taxon>
        <taxon>Metazoa</taxon>
        <taxon>Chordata</taxon>
        <taxon>Craniata</taxon>
        <taxon>Vertebrata</taxon>
        <taxon>Euteleostomi</taxon>
        <taxon>Mammalia</taxon>
        <taxon>Eutheria</taxon>
        <taxon>Euarchontoglires</taxon>
        <taxon>Primates</taxon>
        <taxon>Haplorrhini</taxon>
        <taxon>Catarrhini</taxon>
        <taxon>Hominidae</taxon>
        <taxon>Homo</taxon>
    </lineage>
</organism>
<dbReference type="EMBL" id="AF521131">
    <property type="protein sequence ID" value="AAM80488.1"/>
    <property type="molecule type" value="mRNA"/>
</dbReference>
<dbReference type="GO" id="GO:0030168">
    <property type="term" value="P:platelet activation"/>
    <property type="evidence" value="ECO:0000314"/>
    <property type="project" value="UniProtKB"/>
</dbReference>
<dbReference type="GO" id="GO:0030195">
    <property type="term" value="P:negative regulation of blood coagulation"/>
    <property type="evidence" value="ECO:0000314"/>
    <property type="project" value="UniProtKB"/>
</dbReference>
<keyword evidence="1" id="KW-0675">Receptor</keyword>
<keyword evidence="1" id="KW-0176">Collagen</keyword>
<dbReference type="GO" id="GO:0007162">
    <property type="term" value="P:negative regulation of cell adhesion"/>
    <property type="evidence" value="ECO:0000314"/>
    <property type="project" value="UniProtKB"/>
</dbReference>
<proteinExistence type="evidence at transcript level"/>
<dbReference type="GO" id="GO:0016020">
    <property type="term" value="C:membrane"/>
    <property type="evidence" value="ECO:0000303"/>
    <property type="project" value="UniProtKB"/>
</dbReference>